<reference evidence="3" key="1">
    <citation type="submission" date="2018-05" db="EMBL/GenBank/DDBJ databases">
        <authorList>
            <person name="Lanie J.A."/>
            <person name="Ng W.-L."/>
            <person name="Kazmierczak K.M."/>
            <person name="Andrzejewski T.M."/>
            <person name="Davidsen T.M."/>
            <person name="Wayne K.J."/>
            <person name="Tettelin H."/>
            <person name="Glass J.I."/>
            <person name="Rusch D."/>
            <person name="Podicherti R."/>
            <person name="Tsui H.-C.T."/>
            <person name="Winkler M.E."/>
        </authorList>
    </citation>
    <scope>NUCLEOTIDE SEQUENCE</scope>
</reference>
<name>A0A382L9W0_9ZZZZ</name>
<dbReference type="AlphaFoldDB" id="A0A382L9W0"/>
<feature type="domain" description="Integrase SAM-like N-terminal" evidence="2">
    <location>
        <begin position="22"/>
        <end position="98"/>
    </location>
</feature>
<dbReference type="GO" id="GO:0015074">
    <property type="term" value="P:DNA integration"/>
    <property type="evidence" value="ECO:0007669"/>
    <property type="project" value="InterPro"/>
</dbReference>
<dbReference type="InterPro" id="IPR004107">
    <property type="entry name" value="Integrase_SAM-like_N"/>
</dbReference>
<gene>
    <name evidence="3" type="ORF">METZ01_LOCUS286532</name>
</gene>
<evidence type="ECO:0000256" key="1">
    <source>
        <dbReference type="ARBA" id="ARBA00023125"/>
    </source>
</evidence>
<dbReference type="InterPro" id="IPR011010">
    <property type="entry name" value="DNA_brk_join_enz"/>
</dbReference>
<sequence>MDKAELDKIMGLYKSHLQVKKLLAPDTISLYLSSIKMFVSFCEKFHQKLAIPDKWLIENLGVREIEAFMQHQMNVLNWKRSTMVTCICGIKIFYQFLAESENVKNPIQHFKLPRDINEIGQRSIEINEINQLFEYSFEDSLQGHQQRLLLEFIYGLGMSLAKIIKIRTAIPELDEGQVRLYFQNSKYRDVPFSPVSIKVLKS</sequence>
<dbReference type="Pfam" id="PF13495">
    <property type="entry name" value="Phage_int_SAM_4"/>
    <property type="match status" value="1"/>
</dbReference>
<proteinExistence type="predicted"/>
<dbReference type="EMBL" id="UINC01085800">
    <property type="protein sequence ID" value="SVC33678.1"/>
    <property type="molecule type" value="Genomic_DNA"/>
</dbReference>
<accession>A0A382L9W0</accession>
<dbReference type="SUPFAM" id="SSF56349">
    <property type="entry name" value="DNA breaking-rejoining enzymes"/>
    <property type="match status" value="1"/>
</dbReference>
<protein>
    <recommendedName>
        <fullName evidence="2">Integrase SAM-like N-terminal domain-containing protein</fullName>
    </recommendedName>
</protein>
<evidence type="ECO:0000313" key="3">
    <source>
        <dbReference type="EMBL" id="SVC33678.1"/>
    </source>
</evidence>
<organism evidence="3">
    <name type="scientific">marine metagenome</name>
    <dbReference type="NCBI Taxonomy" id="408172"/>
    <lineage>
        <taxon>unclassified sequences</taxon>
        <taxon>metagenomes</taxon>
        <taxon>ecological metagenomes</taxon>
    </lineage>
</organism>
<keyword evidence="1" id="KW-0238">DNA-binding</keyword>
<dbReference type="GO" id="GO:0003677">
    <property type="term" value="F:DNA binding"/>
    <property type="evidence" value="ECO:0007669"/>
    <property type="project" value="UniProtKB-KW"/>
</dbReference>
<feature type="non-terminal residue" evidence="3">
    <location>
        <position position="202"/>
    </location>
</feature>
<dbReference type="Gene3D" id="1.10.150.130">
    <property type="match status" value="1"/>
</dbReference>
<evidence type="ECO:0000259" key="2">
    <source>
        <dbReference type="Pfam" id="PF13495"/>
    </source>
</evidence>
<dbReference type="InterPro" id="IPR010998">
    <property type="entry name" value="Integrase_recombinase_N"/>
</dbReference>